<organism evidence="4 5">
    <name type="scientific">Mesonia sediminis</name>
    <dbReference type="NCBI Taxonomy" id="1703946"/>
    <lineage>
        <taxon>Bacteria</taxon>
        <taxon>Pseudomonadati</taxon>
        <taxon>Bacteroidota</taxon>
        <taxon>Flavobacteriia</taxon>
        <taxon>Flavobacteriales</taxon>
        <taxon>Flavobacteriaceae</taxon>
        <taxon>Mesonia</taxon>
    </lineage>
</organism>
<dbReference type="PANTHER" id="PTHR43420">
    <property type="entry name" value="ACETYLTRANSFERASE"/>
    <property type="match status" value="1"/>
</dbReference>
<dbReference type="InterPro" id="IPR000182">
    <property type="entry name" value="GNAT_dom"/>
</dbReference>
<evidence type="ECO:0000313" key="5">
    <source>
        <dbReference type="Proteomes" id="UP001597357"/>
    </source>
</evidence>
<dbReference type="CDD" id="cd04301">
    <property type="entry name" value="NAT_SF"/>
    <property type="match status" value="1"/>
</dbReference>
<sequence length="188" mass="21920">MSLIIKKATPNYYLATSVLILHAMDELIYYYLGKEDKGEAKKFLIQEFQKEDSLYSYRNTFLAFLGDKLVGALIAYDGKKHKAWQKKLVNTLALEYNFNNTLTPETQAGHFYLDSISVDPDYRGQKIGSELIKYAESYARDYSFKHLGLLVDLENPKAKRLYERLGFKLDHTVHLGEHEYYYLKKALH</sequence>
<dbReference type="InterPro" id="IPR050680">
    <property type="entry name" value="YpeA/RimI_acetyltransf"/>
</dbReference>
<proteinExistence type="predicted"/>
<keyword evidence="5" id="KW-1185">Reference proteome</keyword>
<dbReference type="Pfam" id="PF00583">
    <property type="entry name" value="Acetyltransf_1"/>
    <property type="match status" value="1"/>
</dbReference>
<name>A0ABW5SD91_9FLAO</name>
<reference evidence="5" key="1">
    <citation type="journal article" date="2019" name="Int. J. Syst. Evol. Microbiol.">
        <title>The Global Catalogue of Microorganisms (GCM) 10K type strain sequencing project: providing services to taxonomists for standard genome sequencing and annotation.</title>
        <authorList>
            <consortium name="The Broad Institute Genomics Platform"/>
            <consortium name="The Broad Institute Genome Sequencing Center for Infectious Disease"/>
            <person name="Wu L."/>
            <person name="Ma J."/>
        </authorList>
    </citation>
    <scope>NUCLEOTIDE SEQUENCE [LARGE SCALE GENOMIC DNA]</scope>
    <source>
        <strain evidence="5">KCTC 42255</strain>
    </source>
</reference>
<dbReference type="GO" id="GO:0016746">
    <property type="term" value="F:acyltransferase activity"/>
    <property type="evidence" value="ECO:0007669"/>
    <property type="project" value="UniProtKB-KW"/>
</dbReference>
<dbReference type="PROSITE" id="PS51186">
    <property type="entry name" value="GNAT"/>
    <property type="match status" value="1"/>
</dbReference>
<evidence type="ECO:0000256" key="2">
    <source>
        <dbReference type="ARBA" id="ARBA00023315"/>
    </source>
</evidence>
<evidence type="ECO:0000256" key="1">
    <source>
        <dbReference type="ARBA" id="ARBA00022679"/>
    </source>
</evidence>
<keyword evidence="1 4" id="KW-0808">Transferase</keyword>
<dbReference type="EC" id="2.3.1.-" evidence="4"/>
<evidence type="ECO:0000313" key="4">
    <source>
        <dbReference type="EMBL" id="MFD2696530.1"/>
    </source>
</evidence>
<dbReference type="EMBL" id="JBHULZ010000004">
    <property type="protein sequence ID" value="MFD2696530.1"/>
    <property type="molecule type" value="Genomic_DNA"/>
</dbReference>
<protein>
    <submittedName>
        <fullName evidence="4">GNAT family N-acetyltransferase</fullName>
        <ecNumber evidence="4">2.3.1.-</ecNumber>
    </submittedName>
</protein>
<evidence type="ECO:0000259" key="3">
    <source>
        <dbReference type="PROSITE" id="PS51186"/>
    </source>
</evidence>
<feature type="domain" description="N-acetyltransferase" evidence="3">
    <location>
        <begin position="16"/>
        <end position="188"/>
    </location>
</feature>
<dbReference type="Proteomes" id="UP001597357">
    <property type="component" value="Unassembled WGS sequence"/>
</dbReference>
<dbReference type="RefSeq" id="WP_379042780.1">
    <property type="nucleotide sequence ID" value="NZ_JBHULZ010000004.1"/>
</dbReference>
<keyword evidence="2 4" id="KW-0012">Acyltransferase</keyword>
<dbReference type="InterPro" id="IPR016181">
    <property type="entry name" value="Acyl_CoA_acyltransferase"/>
</dbReference>
<comment type="caution">
    <text evidence="4">The sequence shown here is derived from an EMBL/GenBank/DDBJ whole genome shotgun (WGS) entry which is preliminary data.</text>
</comment>
<dbReference type="PANTHER" id="PTHR43420:SF47">
    <property type="entry name" value="N-ACETYLTRANSFERASE DOMAIN-CONTAINING PROTEIN"/>
    <property type="match status" value="1"/>
</dbReference>
<accession>A0ABW5SD91</accession>
<gene>
    <name evidence="4" type="ORF">ACFSQ0_00845</name>
</gene>
<dbReference type="SUPFAM" id="SSF55729">
    <property type="entry name" value="Acyl-CoA N-acyltransferases (Nat)"/>
    <property type="match status" value="1"/>
</dbReference>
<dbReference type="Gene3D" id="3.40.630.30">
    <property type="match status" value="1"/>
</dbReference>